<dbReference type="Proteomes" id="UP000076577">
    <property type="component" value="Unassembled WGS sequence"/>
</dbReference>
<dbReference type="AlphaFoldDB" id="A0A166B0D4"/>
<protein>
    <recommendedName>
        <fullName evidence="4">DUF423 domain-containing protein</fullName>
    </recommendedName>
</protein>
<accession>A0A166B0D4</accession>
<name>A0A166B0D4_9HYPH</name>
<dbReference type="Pfam" id="PF04241">
    <property type="entry name" value="DUF423"/>
    <property type="match status" value="1"/>
</dbReference>
<sequence length="139" mass="14412">MPDNAGDVAHSDVVRFKFGQGLGLGLALGGICGVVAILSSAAASHAIDNQYLMTISQITMMHAAAFVGLGVAHGITSSRGISFAMLLLFAGVGLFCGDLAQRLFVGEKLFDFAAPTGGMLMILGWLTVFLCGLSRMMRG</sequence>
<dbReference type="PATRIC" id="fig|989403.3.peg.216"/>
<feature type="transmembrane region" description="Helical" evidence="1">
    <location>
        <begin position="51"/>
        <end position="71"/>
    </location>
</feature>
<proteinExistence type="predicted"/>
<dbReference type="OrthoDB" id="7173378at2"/>
<feature type="transmembrane region" description="Helical" evidence="1">
    <location>
        <begin position="112"/>
        <end position="133"/>
    </location>
</feature>
<gene>
    <name evidence="2" type="ORF">PsAD2_00203</name>
</gene>
<keyword evidence="1" id="KW-1133">Transmembrane helix</keyword>
<keyword evidence="3" id="KW-1185">Reference proteome</keyword>
<feature type="transmembrane region" description="Helical" evidence="1">
    <location>
        <begin position="83"/>
        <end position="100"/>
    </location>
</feature>
<organism evidence="2 3">
    <name type="scientific">Pseudovibrio axinellae</name>
    <dbReference type="NCBI Taxonomy" id="989403"/>
    <lineage>
        <taxon>Bacteria</taxon>
        <taxon>Pseudomonadati</taxon>
        <taxon>Pseudomonadota</taxon>
        <taxon>Alphaproteobacteria</taxon>
        <taxon>Hyphomicrobiales</taxon>
        <taxon>Stappiaceae</taxon>
        <taxon>Pseudovibrio</taxon>
    </lineage>
</organism>
<feature type="transmembrane region" description="Helical" evidence="1">
    <location>
        <begin position="21"/>
        <end position="45"/>
    </location>
</feature>
<evidence type="ECO:0008006" key="4">
    <source>
        <dbReference type="Google" id="ProtNLM"/>
    </source>
</evidence>
<dbReference type="EMBL" id="LMCB01000002">
    <property type="protein sequence ID" value="KZL21782.1"/>
    <property type="molecule type" value="Genomic_DNA"/>
</dbReference>
<evidence type="ECO:0000256" key="1">
    <source>
        <dbReference type="SAM" id="Phobius"/>
    </source>
</evidence>
<dbReference type="STRING" id="989403.SAMN05421798_104197"/>
<keyword evidence="1" id="KW-0812">Transmembrane</keyword>
<dbReference type="RefSeq" id="WP_068000881.1">
    <property type="nucleotide sequence ID" value="NZ_FOFM01000004.1"/>
</dbReference>
<comment type="caution">
    <text evidence="2">The sequence shown here is derived from an EMBL/GenBank/DDBJ whole genome shotgun (WGS) entry which is preliminary data.</text>
</comment>
<dbReference type="InterPro" id="IPR006696">
    <property type="entry name" value="DUF423"/>
</dbReference>
<evidence type="ECO:0000313" key="3">
    <source>
        <dbReference type="Proteomes" id="UP000076577"/>
    </source>
</evidence>
<keyword evidence="1" id="KW-0472">Membrane</keyword>
<evidence type="ECO:0000313" key="2">
    <source>
        <dbReference type="EMBL" id="KZL21782.1"/>
    </source>
</evidence>
<reference evidence="2 3" key="1">
    <citation type="journal article" date="2016" name="Front. Microbiol.">
        <title>Comparative Genomic Analysis Reveals a Diverse Repertoire of Genes Involved in Prokaryote-Eukaryote Interactions within the Pseudovibrio Genus.</title>
        <authorList>
            <person name="Romano S."/>
            <person name="Fernandez-Guerra A."/>
            <person name="Reen F.J."/>
            <person name="Glockner F.O."/>
            <person name="Crowley S.P."/>
            <person name="O'Sullivan O."/>
            <person name="Cotter P.D."/>
            <person name="Adams C."/>
            <person name="Dobson A.D."/>
            <person name="O'Gara F."/>
        </authorList>
    </citation>
    <scope>NUCLEOTIDE SEQUENCE [LARGE SCALE GENOMIC DNA]</scope>
    <source>
        <strain evidence="2 3">Ad2</strain>
    </source>
</reference>